<gene>
    <name evidence="6" type="ORF">GCM10023205_11890</name>
</gene>
<name>A0ABP9GT30_9ACTN</name>
<dbReference type="PANTHER" id="PTHR33204">
    <property type="entry name" value="TRANSCRIPTIONAL REGULATOR, MARR FAMILY"/>
    <property type="match status" value="1"/>
</dbReference>
<dbReference type="SUPFAM" id="SSF46785">
    <property type="entry name" value="Winged helix' DNA-binding domain"/>
    <property type="match status" value="1"/>
</dbReference>
<dbReference type="Pfam" id="PF01638">
    <property type="entry name" value="HxlR"/>
    <property type="match status" value="1"/>
</dbReference>
<organism evidence="6 7">
    <name type="scientific">Yinghuangia aomiensis</name>
    <dbReference type="NCBI Taxonomy" id="676205"/>
    <lineage>
        <taxon>Bacteria</taxon>
        <taxon>Bacillati</taxon>
        <taxon>Actinomycetota</taxon>
        <taxon>Actinomycetes</taxon>
        <taxon>Kitasatosporales</taxon>
        <taxon>Streptomycetaceae</taxon>
        <taxon>Yinghuangia</taxon>
    </lineage>
</organism>
<sequence>MAGMKRTPFGSWPCSIARAVDLLGDWWTPLVLREAVFGSRRFEEFQRNLGIGRNVLAQRLNRLVDEGLMDRVPYQDRPLRHEYVLTAKGRDFFPVLAAIIAWGDTWLADDEGAPVVLRHRPCGHETHAQVVCAECGDTLRVEDVEALAGPGLPARLADAAVASGRFRPRPAPDEPPSPAPTPAATSAAGPAASGPDQAADPAASPVAPAATP</sequence>
<evidence type="ECO:0000256" key="1">
    <source>
        <dbReference type="ARBA" id="ARBA00023015"/>
    </source>
</evidence>
<dbReference type="PANTHER" id="PTHR33204:SF18">
    <property type="entry name" value="TRANSCRIPTIONAL REGULATORY PROTEIN"/>
    <property type="match status" value="1"/>
</dbReference>
<evidence type="ECO:0000313" key="6">
    <source>
        <dbReference type="EMBL" id="GAA4952341.1"/>
    </source>
</evidence>
<proteinExistence type="predicted"/>
<dbReference type="InterPro" id="IPR002577">
    <property type="entry name" value="HTH_HxlR"/>
</dbReference>
<dbReference type="InterPro" id="IPR036388">
    <property type="entry name" value="WH-like_DNA-bd_sf"/>
</dbReference>
<feature type="domain" description="HTH hxlR-type" evidence="5">
    <location>
        <begin position="14"/>
        <end position="111"/>
    </location>
</feature>
<evidence type="ECO:0000259" key="5">
    <source>
        <dbReference type="PROSITE" id="PS51118"/>
    </source>
</evidence>
<evidence type="ECO:0000256" key="4">
    <source>
        <dbReference type="SAM" id="MobiDB-lite"/>
    </source>
</evidence>
<dbReference type="Proteomes" id="UP001500466">
    <property type="component" value="Unassembled WGS sequence"/>
</dbReference>
<comment type="caution">
    <text evidence="6">The sequence shown here is derived from an EMBL/GenBank/DDBJ whole genome shotgun (WGS) entry which is preliminary data.</text>
</comment>
<dbReference type="InterPro" id="IPR036390">
    <property type="entry name" value="WH_DNA-bd_sf"/>
</dbReference>
<evidence type="ECO:0000256" key="3">
    <source>
        <dbReference type="ARBA" id="ARBA00023163"/>
    </source>
</evidence>
<dbReference type="EMBL" id="BAABHS010000003">
    <property type="protein sequence ID" value="GAA4952341.1"/>
    <property type="molecule type" value="Genomic_DNA"/>
</dbReference>
<keyword evidence="3" id="KW-0804">Transcription</keyword>
<dbReference type="Gene3D" id="1.10.10.10">
    <property type="entry name" value="Winged helix-like DNA-binding domain superfamily/Winged helix DNA-binding domain"/>
    <property type="match status" value="1"/>
</dbReference>
<evidence type="ECO:0000256" key="2">
    <source>
        <dbReference type="ARBA" id="ARBA00023125"/>
    </source>
</evidence>
<feature type="compositionally biased region" description="Low complexity" evidence="4">
    <location>
        <begin position="182"/>
        <end position="212"/>
    </location>
</feature>
<keyword evidence="1" id="KW-0805">Transcription regulation</keyword>
<feature type="region of interest" description="Disordered" evidence="4">
    <location>
        <begin position="163"/>
        <end position="212"/>
    </location>
</feature>
<dbReference type="PROSITE" id="PS51118">
    <property type="entry name" value="HTH_HXLR"/>
    <property type="match status" value="1"/>
</dbReference>
<evidence type="ECO:0000313" key="7">
    <source>
        <dbReference type="Proteomes" id="UP001500466"/>
    </source>
</evidence>
<protein>
    <submittedName>
        <fullName evidence="6">Helix-turn-helix domain-containing protein</fullName>
    </submittedName>
</protein>
<reference evidence="7" key="1">
    <citation type="journal article" date="2019" name="Int. J. Syst. Evol. Microbiol.">
        <title>The Global Catalogue of Microorganisms (GCM) 10K type strain sequencing project: providing services to taxonomists for standard genome sequencing and annotation.</title>
        <authorList>
            <consortium name="The Broad Institute Genomics Platform"/>
            <consortium name="The Broad Institute Genome Sequencing Center for Infectious Disease"/>
            <person name="Wu L."/>
            <person name="Ma J."/>
        </authorList>
    </citation>
    <scope>NUCLEOTIDE SEQUENCE [LARGE SCALE GENOMIC DNA]</scope>
    <source>
        <strain evidence="7">JCM 17986</strain>
    </source>
</reference>
<accession>A0ABP9GT30</accession>
<keyword evidence="7" id="KW-1185">Reference proteome</keyword>
<keyword evidence="2" id="KW-0238">DNA-binding</keyword>